<evidence type="ECO:0000313" key="2">
    <source>
        <dbReference type="EMBL" id="KIN96695.1"/>
    </source>
</evidence>
<evidence type="ECO:0000256" key="1">
    <source>
        <dbReference type="SAM" id="MobiDB-lite"/>
    </source>
</evidence>
<sequence>MAKGSTQKGMRMIGPTLGHQKSRSNSQIQQPLSILPDPRHPSIQGLAPTSTLMHGQIQPSTDMKA</sequence>
<organism evidence="2 3">
    <name type="scientific">Pisolithus tinctorius Marx 270</name>
    <dbReference type="NCBI Taxonomy" id="870435"/>
    <lineage>
        <taxon>Eukaryota</taxon>
        <taxon>Fungi</taxon>
        <taxon>Dikarya</taxon>
        <taxon>Basidiomycota</taxon>
        <taxon>Agaricomycotina</taxon>
        <taxon>Agaricomycetes</taxon>
        <taxon>Agaricomycetidae</taxon>
        <taxon>Boletales</taxon>
        <taxon>Sclerodermatineae</taxon>
        <taxon>Pisolithaceae</taxon>
        <taxon>Pisolithus</taxon>
    </lineage>
</organism>
<proteinExistence type="predicted"/>
<accession>A0A0C3NM34</accession>
<dbReference type="HOGENOM" id="CLU_2850692_0_0_1"/>
<dbReference type="EMBL" id="KN832042">
    <property type="protein sequence ID" value="KIN96695.1"/>
    <property type="molecule type" value="Genomic_DNA"/>
</dbReference>
<gene>
    <name evidence="2" type="ORF">M404DRAFT_33034</name>
</gene>
<protein>
    <submittedName>
        <fullName evidence="2">Uncharacterized protein</fullName>
    </submittedName>
</protein>
<dbReference type="AlphaFoldDB" id="A0A0C3NM34"/>
<name>A0A0C3NM34_PISTI</name>
<keyword evidence="3" id="KW-1185">Reference proteome</keyword>
<feature type="compositionally biased region" description="Polar residues" evidence="1">
    <location>
        <begin position="23"/>
        <end position="32"/>
    </location>
</feature>
<dbReference type="Proteomes" id="UP000054217">
    <property type="component" value="Unassembled WGS sequence"/>
</dbReference>
<reference evidence="3" key="2">
    <citation type="submission" date="2015-01" db="EMBL/GenBank/DDBJ databases">
        <title>Evolutionary Origins and Diversification of the Mycorrhizal Mutualists.</title>
        <authorList>
            <consortium name="DOE Joint Genome Institute"/>
            <consortium name="Mycorrhizal Genomics Consortium"/>
            <person name="Kohler A."/>
            <person name="Kuo A."/>
            <person name="Nagy L.G."/>
            <person name="Floudas D."/>
            <person name="Copeland A."/>
            <person name="Barry K.W."/>
            <person name="Cichocki N."/>
            <person name="Veneault-Fourrey C."/>
            <person name="LaButti K."/>
            <person name="Lindquist E.A."/>
            <person name="Lipzen A."/>
            <person name="Lundell T."/>
            <person name="Morin E."/>
            <person name="Murat C."/>
            <person name="Riley R."/>
            <person name="Ohm R."/>
            <person name="Sun H."/>
            <person name="Tunlid A."/>
            <person name="Henrissat B."/>
            <person name="Grigoriev I.V."/>
            <person name="Hibbett D.S."/>
            <person name="Martin F."/>
        </authorList>
    </citation>
    <scope>NUCLEOTIDE SEQUENCE [LARGE SCALE GENOMIC DNA]</scope>
    <source>
        <strain evidence="3">Marx 270</strain>
    </source>
</reference>
<reference evidence="2 3" key="1">
    <citation type="submission" date="2014-04" db="EMBL/GenBank/DDBJ databases">
        <authorList>
            <consortium name="DOE Joint Genome Institute"/>
            <person name="Kuo A."/>
            <person name="Kohler A."/>
            <person name="Costa M.D."/>
            <person name="Nagy L.G."/>
            <person name="Floudas D."/>
            <person name="Copeland A."/>
            <person name="Barry K.W."/>
            <person name="Cichocki N."/>
            <person name="Veneault-Fourrey C."/>
            <person name="LaButti K."/>
            <person name="Lindquist E.A."/>
            <person name="Lipzen A."/>
            <person name="Lundell T."/>
            <person name="Morin E."/>
            <person name="Murat C."/>
            <person name="Sun H."/>
            <person name="Tunlid A."/>
            <person name="Henrissat B."/>
            <person name="Grigoriev I.V."/>
            <person name="Hibbett D.S."/>
            <person name="Martin F."/>
            <person name="Nordberg H.P."/>
            <person name="Cantor M.N."/>
            <person name="Hua S.X."/>
        </authorList>
    </citation>
    <scope>NUCLEOTIDE SEQUENCE [LARGE SCALE GENOMIC DNA]</scope>
    <source>
        <strain evidence="2 3">Marx 270</strain>
    </source>
</reference>
<feature type="compositionally biased region" description="Polar residues" evidence="1">
    <location>
        <begin position="47"/>
        <end position="65"/>
    </location>
</feature>
<evidence type="ECO:0000313" key="3">
    <source>
        <dbReference type="Proteomes" id="UP000054217"/>
    </source>
</evidence>
<feature type="region of interest" description="Disordered" evidence="1">
    <location>
        <begin position="1"/>
        <end position="65"/>
    </location>
</feature>
<dbReference type="InParanoid" id="A0A0C3NM34"/>